<dbReference type="PANTHER" id="PTHR23523:SF2">
    <property type="entry name" value="2-NITROIMIDAZOLE TRANSPORTER"/>
    <property type="match status" value="1"/>
</dbReference>
<dbReference type="InterPro" id="IPR036259">
    <property type="entry name" value="MFS_trans_sf"/>
</dbReference>
<feature type="transmembrane region" description="Helical" evidence="5">
    <location>
        <begin position="120"/>
        <end position="142"/>
    </location>
</feature>
<sequence length="411" mass="42672">MHDPARPKDVDVRASSQSRHAGSSHAASTAVAFGIVLIGANLRMPITAIGPLLPYIRRDLSLDTTQAGLLNALPLLIFALLSLVAPVIGRRFGLRAVLAASIGAIFGGTALRSIAVPGMIWLGMAVLSVGIALGNVLLPALVKREFADRAASLTALYAAAMATFAGLSAGLAVPLADGLGMGWRGALALWGVLALITLAVWLPQVRHEGTVTMRGEGQTRSFVSTWRHPLGWQVSLFFACHSLVFYALVDWFPSYAASARIAPASAGFMMMVYQIVAVATNLASASAIRRFASQSWLGLCCGMLLVVGTGGLLVAPLLSLLWLVVCGLGAGMAMVTSLSLFSLRTAHHDQAARLSGMAQFIGYIGAAAGPLLVGILRDATGGWTPAFGVLVGSSVLTALFGTLAGRARTMA</sequence>
<dbReference type="InterPro" id="IPR011701">
    <property type="entry name" value="MFS"/>
</dbReference>
<feature type="compositionally biased region" description="Polar residues" evidence="4">
    <location>
        <begin position="14"/>
        <end position="23"/>
    </location>
</feature>
<feature type="transmembrane region" description="Helical" evidence="5">
    <location>
        <begin position="96"/>
        <end position="114"/>
    </location>
</feature>
<name>A0A2K2G5X3_9SPHN</name>
<feature type="transmembrane region" description="Helical" evidence="5">
    <location>
        <begin position="320"/>
        <end position="342"/>
    </location>
</feature>
<feature type="transmembrane region" description="Helical" evidence="5">
    <location>
        <begin position="182"/>
        <end position="202"/>
    </location>
</feature>
<dbReference type="GO" id="GO:0022857">
    <property type="term" value="F:transmembrane transporter activity"/>
    <property type="evidence" value="ECO:0007669"/>
    <property type="project" value="InterPro"/>
</dbReference>
<comment type="caution">
    <text evidence="7">The sequence shown here is derived from an EMBL/GenBank/DDBJ whole genome shotgun (WGS) entry which is preliminary data.</text>
</comment>
<dbReference type="EMBL" id="LYMM01000002">
    <property type="protein sequence ID" value="PNU06424.1"/>
    <property type="molecule type" value="Genomic_DNA"/>
</dbReference>
<evidence type="ECO:0000313" key="7">
    <source>
        <dbReference type="EMBL" id="PNU06424.1"/>
    </source>
</evidence>
<accession>A0A2K2G5X3</accession>
<feature type="transmembrane region" description="Helical" evidence="5">
    <location>
        <begin position="295"/>
        <end position="314"/>
    </location>
</feature>
<keyword evidence="1 5" id="KW-0812">Transmembrane</keyword>
<feature type="transmembrane region" description="Helical" evidence="5">
    <location>
        <begin position="154"/>
        <end position="176"/>
    </location>
</feature>
<organism evidence="7 8">
    <name type="scientific">Novosphingobium guangzhouense</name>
    <dbReference type="NCBI Taxonomy" id="1850347"/>
    <lineage>
        <taxon>Bacteria</taxon>
        <taxon>Pseudomonadati</taxon>
        <taxon>Pseudomonadota</taxon>
        <taxon>Alphaproteobacteria</taxon>
        <taxon>Sphingomonadales</taxon>
        <taxon>Sphingomonadaceae</taxon>
        <taxon>Novosphingobium</taxon>
    </lineage>
</organism>
<dbReference type="PROSITE" id="PS50850">
    <property type="entry name" value="MFS"/>
    <property type="match status" value="1"/>
</dbReference>
<proteinExistence type="predicted"/>
<feature type="transmembrane region" description="Helical" evidence="5">
    <location>
        <begin position="26"/>
        <end position="49"/>
    </location>
</feature>
<dbReference type="Gene3D" id="1.20.1250.20">
    <property type="entry name" value="MFS general substrate transporter like domains"/>
    <property type="match status" value="2"/>
</dbReference>
<dbReference type="CDD" id="cd17339">
    <property type="entry name" value="MFS_NIMT_CynX_like"/>
    <property type="match status" value="1"/>
</dbReference>
<evidence type="ECO:0000313" key="8">
    <source>
        <dbReference type="Proteomes" id="UP000236327"/>
    </source>
</evidence>
<dbReference type="InterPro" id="IPR020846">
    <property type="entry name" value="MFS_dom"/>
</dbReference>
<dbReference type="Pfam" id="PF07690">
    <property type="entry name" value="MFS_1"/>
    <property type="match status" value="1"/>
</dbReference>
<dbReference type="SUPFAM" id="SSF103473">
    <property type="entry name" value="MFS general substrate transporter"/>
    <property type="match status" value="1"/>
</dbReference>
<evidence type="ECO:0000256" key="5">
    <source>
        <dbReference type="SAM" id="Phobius"/>
    </source>
</evidence>
<feature type="transmembrane region" description="Helical" evidence="5">
    <location>
        <begin position="261"/>
        <end position="283"/>
    </location>
</feature>
<feature type="transmembrane region" description="Helical" evidence="5">
    <location>
        <begin position="354"/>
        <end position="376"/>
    </location>
</feature>
<feature type="domain" description="Major facilitator superfamily (MFS) profile" evidence="6">
    <location>
        <begin position="27"/>
        <end position="409"/>
    </location>
</feature>
<keyword evidence="2 5" id="KW-1133">Transmembrane helix</keyword>
<dbReference type="AlphaFoldDB" id="A0A2K2G5X3"/>
<feature type="compositionally biased region" description="Basic and acidic residues" evidence="4">
    <location>
        <begin position="1"/>
        <end position="12"/>
    </location>
</feature>
<dbReference type="OrthoDB" id="5317164at2"/>
<feature type="transmembrane region" description="Helical" evidence="5">
    <location>
        <begin position="69"/>
        <end position="89"/>
    </location>
</feature>
<evidence type="ECO:0000256" key="1">
    <source>
        <dbReference type="ARBA" id="ARBA00022692"/>
    </source>
</evidence>
<keyword evidence="3 5" id="KW-0472">Membrane</keyword>
<evidence type="ECO:0000256" key="4">
    <source>
        <dbReference type="SAM" id="MobiDB-lite"/>
    </source>
</evidence>
<feature type="transmembrane region" description="Helical" evidence="5">
    <location>
        <begin position="230"/>
        <end position="249"/>
    </location>
</feature>
<reference evidence="7 8" key="1">
    <citation type="submission" date="2016-05" db="EMBL/GenBank/DDBJ databases">
        <title>Complete genome sequence of Novosphingobium guangzhouense SA925(T).</title>
        <authorList>
            <person name="Sha S."/>
        </authorList>
    </citation>
    <scope>NUCLEOTIDE SEQUENCE [LARGE SCALE GENOMIC DNA]</scope>
    <source>
        <strain evidence="7 8">SA925</strain>
    </source>
</reference>
<dbReference type="InterPro" id="IPR052524">
    <property type="entry name" value="MFS_Cyanate_Porter"/>
</dbReference>
<evidence type="ECO:0000259" key="6">
    <source>
        <dbReference type="PROSITE" id="PS50850"/>
    </source>
</evidence>
<keyword evidence="8" id="KW-1185">Reference proteome</keyword>
<gene>
    <name evidence="7" type="ORF">A8V01_02420</name>
</gene>
<evidence type="ECO:0000256" key="2">
    <source>
        <dbReference type="ARBA" id="ARBA00022989"/>
    </source>
</evidence>
<feature type="transmembrane region" description="Helical" evidence="5">
    <location>
        <begin position="382"/>
        <end position="405"/>
    </location>
</feature>
<feature type="region of interest" description="Disordered" evidence="4">
    <location>
        <begin position="1"/>
        <end position="23"/>
    </location>
</feature>
<dbReference type="PANTHER" id="PTHR23523">
    <property type="match status" value="1"/>
</dbReference>
<evidence type="ECO:0000256" key="3">
    <source>
        <dbReference type="ARBA" id="ARBA00023136"/>
    </source>
</evidence>
<protein>
    <submittedName>
        <fullName evidence="7">MFS transporter</fullName>
    </submittedName>
</protein>
<dbReference type="Proteomes" id="UP000236327">
    <property type="component" value="Unassembled WGS sequence"/>
</dbReference>